<dbReference type="Pfam" id="PF03389">
    <property type="entry name" value="MobA_MobL"/>
    <property type="match status" value="1"/>
</dbReference>
<comment type="similarity">
    <text evidence="1">Belongs to the MobA/MobL family.</text>
</comment>
<feature type="domain" description="MobA/MobL protein" evidence="3">
    <location>
        <begin position="17"/>
        <end position="215"/>
    </location>
</feature>
<proteinExistence type="inferred from homology"/>
<evidence type="ECO:0000256" key="2">
    <source>
        <dbReference type="ARBA" id="ARBA00022971"/>
    </source>
</evidence>
<accession>A0ABS3J9D9</accession>
<reference evidence="4 5" key="1">
    <citation type="submission" date="2021-03" db="EMBL/GenBank/DDBJ databases">
        <title>Whole genome sequence of Jiella sp. MQZ13P-4.</title>
        <authorList>
            <person name="Tuo L."/>
        </authorList>
    </citation>
    <scope>NUCLEOTIDE SEQUENCE [LARGE SCALE GENOMIC DNA]</scope>
    <source>
        <strain evidence="4 5">MQZ13P-4</strain>
    </source>
</reference>
<dbReference type="InterPro" id="IPR005053">
    <property type="entry name" value="MobA_MobL"/>
</dbReference>
<evidence type="ECO:0000259" key="3">
    <source>
        <dbReference type="Pfam" id="PF03389"/>
    </source>
</evidence>
<dbReference type="Proteomes" id="UP000664288">
    <property type="component" value="Unassembled WGS sequence"/>
</dbReference>
<name>A0ABS3J9D9_9HYPH</name>
<dbReference type="EMBL" id="JAFMPY010000036">
    <property type="protein sequence ID" value="MBO0906275.1"/>
    <property type="molecule type" value="Genomic_DNA"/>
</dbReference>
<dbReference type="NCBIfam" id="NF041496">
    <property type="entry name" value="MobQ"/>
    <property type="match status" value="1"/>
</dbReference>
<evidence type="ECO:0000313" key="5">
    <source>
        <dbReference type="Proteomes" id="UP000664288"/>
    </source>
</evidence>
<dbReference type="RefSeq" id="WP_207352907.1">
    <property type="nucleotide sequence ID" value="NZ_JAFMPY010000036.1"/>
</dbReference>
<keyword evidence="2" id="KW-0184">Conjugation</keyword>
<evidence type="ECO:0000313" key="4">
    <source>
        <dbReference type="EMBL" id="MBO0906275.1"/>
    </source>
</evidence>
<organism evidence="4 5">
    <name type="scientific">Jiella sonneratiae</name>
    <dbReference type="NCBI Taxonomy" id="2816856"/>
    <lineage>
        <taxon>Bacteria</taxon>
        <taxon>Pseudomonadati</taxon>
        <taxon>Pseudomonadota</taxon>
        <taxon>Alphaproteobacteria</taxon>
        <taxon>Hyphomicrobiales</taxon>
        <taxon>Aurantimonadaceae</taxon>
        <taxon>Jiella</taxon>
    </lineage>
</organism>
<comment type="caution">
    <text evidence="4">The sequence shown here is derived from an EMBL/GenBank/DDBJ whole genome shotgun (WGS) entry which is preliminary data.</text>
</comment>
<sequence length="325" mass="35597">MAIYVLSAKIVARSKGQSAVAAAAYRAGACLHDDRVDATFDYTRRGGVVHAEILLPKGAPDRLADRQTLWNEVEATEKRKDAQLARELMFAVPHELETLEEQRALVVAFVTDQFVRRGMIADIALHMGRTGNGKPAIHAHVMLTMRAVGPEGFGKKVREWNAAFATKEAETFTVGTNTLADWRKAWAKHANASLAEAGSDARIDHRTLAAQREEAMAEGDFAKAEALNREPQPKLGAAKWMAARAADLRDAVAKSKLMETIDAWRRWVGVRHRNGVRERARAQAEQTSPAATGAELVARIVRHGPRMGLKPLGPGWPDPEHEAGS</sequence>
<evidence type="ECO:0000256" key="1">
    <source>
        <dbReference type="ARBA" id="ARBA00010873"/>
    </source>
</evidence>
<dbReference type="Gene3D" id="3.30.930.30">
    <property type="match status" value="1"/>
</dbReference>
<keyword evidence="5" id="KW-1185">Reference proteome</keyword>
<gene>
    <name evidence="4" type="ORF">J1C47_21710</name>
</gene>
<protein>
    <submittedName>
        <fullName evidence="4">MobA/MobL family protein</fullName>
    </submittedName>
</protein>